<keyword evidence="6" id="KW-1185">Reference proteome</keyword>
<evidence type="ECO:0000313" key="5">
    <source>
        <dbReference type="EMBL" id="KAK1415964.1"/>
    </source>
</evidence>
<feature type="domain" description="Disease resistance protein Roq1-like winged-helix" evidence="4">
    <location>
        <begin position="81"/>
        <end position="146"/>
    </location>
</feature>
<dbReference type="SUPFAM" id="SSF52058">
    <property type="entry name" value="L domain-like"/>
    <property type="match status" value="1"/>
</dbReference>
<feature type="transmembrane region" description="Helical" evidence="3">
    <location>
        <begin position="20"/>
        <end position="43"/>
    </location>
</feature>
<dbReference type="PANTHER" id="PTHR11017">
    <property type="entry name" value="LEUCINE-RICH REPEAT-CONTAINING PROTEIN"/>
    <property type="match status" value="1"/>
</dbReference>
<dbReference type="GO" id="GO:0006952">
    <property type="term" value="P:defense response"/>
    <property type="evidence" value="ECO:0007669"/>
    <property type="project" value="InterPro"/>
</dbReference>
<name>A0AAD8K532_TARER</name>
<dbReference type="Gene3D" id="3.80.10.10">
    <property type="entry name" value="Ribonuclease Inhibitor"/>
    <property type="match status" value="2"/>
</dbReference>
<sequence>MELFCKRAPRDYRNIEDYEVLSKGVVSYAGGLPLALIVLGSFLCDKDINAWRSALARLKEVPNDDILETLKISYDGLTQVEKTLFLDIACFFRGTHKNSAMDIFDACRLHPVIGIKVLIQKALITISHGFFEMHDLIQEMGHYIVKGHHLNNPEKHSRIWEKKDVQSIWAMDAKKELDKIEAISVSSYMYDSLPSQNNQVVANMKKLRWIEWNVGRGSSFSKHFPPGELCCLILMGRQTQLWKGYKFLPNLRMIKLQAMDYLIRTPDFGGLPNLEIFMLHTSRSIKEIHPSIEGLERLVYLSVEYCNSFKKFPSINVIKKLETLIISNCTKLSDSWKKVASSEQYHTNFFVNCLPCCCGNGHEGEPSEDARAPFLIPKGMNLQFTSICLRKLILRRCNFGDEEIDYHDWNLPNLQELDLSLNLFSRLNFSILKLPRLKWLDVSECTSLVELSGLPSSLSSLRADGCESLKSVGDTSNCKWLWYVSFFGRNNGVCADSGDIVLHSLLEGNAIEDHFVSFTHSIGHHIPKRFVDSLVRGKTFALQLPPNWYNDYSGFLICNANNYYAMSFTISMKQELENDSRSEVWQECDEAPDESYFNTTYVGYVSFNSLMRHGARLSSTYNVISFSIIAEHETSYEGESMFVAELVSRRRKDDHTVQTTKVKTDCSHFYDEDRPYGNTFTIQGHSESSIKILWRPCYWY</sequence>
<evidence type="ECO:0000313" key="6">
    <source>
        <dbReference type="Proteomes" id="UP001229421"/>
    </source>
</evidence>
<reference evidence="5" key="1">
    <citation type="journal article" date="2023" name="bioRxiv">
        <title>Improved chromosome-level genome assembly for marigold (Tagetes erecta).</title>
        <authorList>
            <person name="Jiang F."/>
            <person name="Yuan L."/>
            <person name="Wang S."/>
            <person name="Wang H."/>
            <person name="Xu D."/>
            <person name="Wang A."/>
            <person name="Fan W."/>
        </authorList>
    </citation>
    <scope>NUCLEOTIDE SEQUENCE</scope>
    <source>
        <strain evidence="5">WSJ</strain>
        <tissue evidence="5">Leaf</tissue>
    </source>
</reference>
<keyword evidence="2" id="KW-0677">Repeat</keyword>
<accession>A0AAD8K532</accession>
<dbReference type="InterPro" id="IPR042197">
    <property type="entry name" value="Apaf_helical"/>
</dbReference>
<keyword evidence="3" id="KW-1133">Transmembrane helix</keyword>
<dbReference type="PANTHER" id="PTHR11017:SF271">
    <property type="entry name" value="DISEASE RESISTANCE PROTEIN (TIR-NBS-LRR CLASS) FAMILY"/>
    <property type="match status" value="1"/>
</dbReference>
<comment type="caution">
    <text evidence="5">The sequence shown here is derived from an EMBL/GenBank/DDBJ whole genome shotgun (WGS) entry which is preliminary data.</text>
</comment>
<keyword evidence="1" id="KW-0433">Leucine-rich repeat</keyword>
<dbReference type="AlphaFoldDB" id="A0AAD8K532"/>
<dbReference type="InterPro" id="IPR027417">
    <property type="entry name" value="P-loop_NTPase"/>
</dbReference>
<dbReference type="EMBL" id="JAUHHV010000008">
    <property type="protein sequence ID" value="KAK1415964.1"/>
    <property type="molecule type" value="Genomic_DNA"/>
</dbReference>
<dbReference type="SUPFAM" id="SSF52540">
    <property type="entry name" value="P-loop containing nucleoside triphosphate hydrolases"/>
    <property type="match status" value="1"/>
</dbReference>
<protein>
    <recommendedName>
        <fullName evidence="4">Disease resistance protein Roq1-like winged-helix domain-containing protein</fullName>
    </recommendedName>
</protein>
<evidence type="ECO:0000256" key="3">
    <source>
        <dbReference type="SAM" id="Phobius"/>
    </source>
</evidence>
<dbReference type="Proteomes" id="UP001229421">
    <property type="component" value="Unassembled WGS sequence"/>
</dbReference>
<evidence type="ECO:0000256" key="2">
    <source>
        <dbReference type="ARBA" id="ARBA00022737"/>
    </source>
</evidence>
<evidence type="ECO:0000256" key="1">
    <source>
        <dbReference type="ARBA" id="ARBA00022614"/>
    </source>
</evidence>
<dbReference type="PRINTS" id="PR00364">
    <property type="entry name" value="DISEASERSIST"/>
</dbReference>
<keyword evidence="3" id="KW-0812">Transmembrane</keyword>
<organism evidence="5 6">
    <name type="scientific">Tagetes erecta</name>
    <name type="common">African marigold</name>
    <dbReference type="NCBI Taxonomy" id="13708"/>
    <lineage>
        <taxon>Eukaryota</taxon>
        <taxon>Viridiplantae</taxon>
        <taxon>Streptophyta</taxon>
        <taxon>Embryophyta</taxon>
        <taxon>Tracheophyta</taxon>
        <taxon>Spermatophyta</taxon>
        <taxon>Magnoliopsida</taxon>
        <taxon>eudicotyledons</taxon>
        <taxon>Gunneridae</taxon>
        <taxon>Pentapetalae</taxon>
        <taxon>asterids</taxon>
        <taxon>campanulids</taxon>
        <taxon>Asterales</taxon>
        <taxon>Asteraceae</taxon>
        <taxon>Asteroideae</taxon>
        <taxon>Heliantheae alliance</taxon>
        <taxon>Tageteae</taxon>
        <taxon>Tagetes</taxon>
    </lineage>
</organism>
<gene>
    <name evidence="5" type="ORF">QVD17_31752</name>
</gene>
<dbReference type="Pfam" id="PF23282">
    <property type="entry name" value="WHD_ROQ1"/>
    <property type="match status" value="1"/>
</dbReference>
<dbReference type="InterPro" id="IPR058192">
    <property type="entry name" value="WHD_ROQ1-like"/>
</dbReference>
<dbReference type="InterPro" id="IPR044974">
    <property type="entry name" value="Disease_R_plants"/>
</dbReference>
<dbReference type="Gene3D" id="1.10.8.430">
    <property type="entry name" value="Helical domain of apoptotic protease-activating factors"/>
    <property type="match status" value="1"/>
</dbReference>
<evidence type="ECO:0000259" key="4">
    <source>
        <dbReference type="Pfam" id="PF23282"/>
    </source>
</evidence>
<keyword evidence="3" id="KW-0472">Membrane</keyword>
<dbReference type="InterPro" id="IPR032675">
    <property type="entry name" value="LRR_dom_sf"/>
</dbReference>
<proteinExistence type="predicted"/>